<dbReference type="AlphaFoldDB" id="A0A9J6ZB19"/>
<gene>
    <name evidence="1" type="ORF">NAG76_15600</name>
</gene>
<dbReference type="EMBL" id="CP097899">
    <property type="protein sequence ID" value="URN93247.1"/>
    <property type="molecule type" value="Genomic_DNA"/>
</dbReference>
<evidence type="ECO:0000313" key="2">
    <source>
        <dbReference type="Proteomes" id="UP001056756"/>
    </source>
</evidence>
<reference evidence="1" key="1">
    <citation type="submission" date="2022-05" db="EMBL/GenBank/DDBJ databases">
        <title>Novel bacterial taxa in a minimal lignocellulolytic consortium and its capacity to transform plastics disclosed by genome-resolved metagenomics.</title>
        <authorList>
            <person name="Rodriguez C.A.D."/>
            <person name="Diaz-Garcia L."/>
            <person name="Herrera K."/>
            <person name="Tarazona N.A."/>
            <person name="Sproer C."/>
            <person name="Overmann J."/>
            <person name="Jimenez D.J."/>
        </authorList>
    </citation>
    <scope>NUCLEOTIDE SEQUENCE</scope>
    <source>
        <strain evidence="1">MAG5</strain>
    </source>
</reference>
<proteinExistence type="predicted"/>
<dbReference type="KEGG" id="plig:NAG76_15600"/>
<organism evidence="1 2">
    <name type="scientific">Candidatus Pristimantibacillus lignocellulolyticus</name>
    <dbReference type="NCBI Taxonomy" id="2994561"/>
    <lineage>
        <taxon>Bacteria</taxon>
        <taxon>Bacillati</taxon>
        <taxon>Bacillota</taxon>
        <taxon>Bacilli</taxon>
        <taxon>Bacillales</taxon>
        <taxon>Paenibacillaceae</taxon>
        <taxon>Candidatus Pristimantibacillus</taxon>
    </lineage>
</organism>
<evidence type="ECO:0008006" key="3">
    <source>
        <dbReference type="Google" id="ProtNLM"/>
    </source>
</evidence>
<dbReference type="Proteomes" id="UP001056756">
    <property type="component" value="Chromosome"/>
</dbReference>
<sequence length="72" mass="8233">MQQYIGKIVQLIYVDSKKNVSIRNIKILVAGEARFMAYCYKAREVRSFSKSGVVDIEVLHLKNASEVIQSVR</sequence>
<name>A0A9J6ZB19_9BACL</name>
<evidence type="ECO:0000313" key="1">
    <source>
        <dbReference type="EMBL" id="URN93247.1"/>
    </source>
</evidence>
<protein>
    <recommendedName>
        <fullName evidence="3">WYL domain-containing protein</fullName>
    </recommendedName>
</protein>
<accession>A0A9J6ZB19</accession>